<proteinExistence type="predicted"/>
<feature type="region of interest" description="Disordered" evidence="1">
    <location>
        <begin position="2050"/>
        <end position="2134"/>
    </location>
</feature>
<evidence type="ECO:0000313" key="4">
    <source>
        <dbReference type="Proteomes" id="UP000015354"/>
    </source>
</evidence>
<organism evidence="3 4">
    <name type="scientific">Strigomonas culicis</name>
    <dbReference type="NCBI Taxonomy" id="28005"/>
    <lineage>
        <taxon>Eukaryota</taxon>
        <taxon>Discoba</taxon>
        <taxon>Euglenozoa</taxon>
        <taxon>Kinetoplastea</taxon>
        <taxon>Metakinetoplastina</taxon>
        <taxon>Trypanosomatida</taxon>
        <taxon>Trypanosomatidae</taxon>
        <taxon>Strigomonadinae</taxon>
        <taxon>Strigomonas</taxon>
    </lineage>
</organism>
<keyword evidence="2" id="KW-1133">Transmembrane helix</keyword>
<name>S9TN68_9TRYP</name>
<feature type="transmembrane region" description="Helical" evidence="2">
    <location>
        <begin position="1633"/>
        <end position="1656"/>
    </location>
</feature>
<dbReference type="OrthoDB" id="2156966at2759"/>
<feature type="compositionally biased region" description="Basic residues" evidence="1">
    <location>
        <begin position="2114"/>
        <end position="2128"/>
    </location>
</feature>
<feature type="transmembrane region" description="Helical" evidence="2">
    <location>
        <begin position="1510"/>
        <end position="1529"/>
    </location>
</feature>
<evidence type="ECO:0000256" key="2">
    <source>
        <dbReference type="SAM" id="Phobius"/>
    </source>
</evidence>
<feature type="compositionally biased region" description="Low complexity" evidence="1">
    <location>
        <begin position="2050"/>
        <end position="2060"/>
    </location>
</feature>
<evidence type="ECO:0008006" key="5">
    <source>
        <dbReference type="Google" id="ProtNLM"/>
    </source>
</evidence>
<reference evidence="3 4" key="1">
    <citation type="journal article" date="2013" name="PLoS ONE">
        <title>Predicting the Proteins of Angomonas deanei, Strigomonas culicis and Their Respective Endosymbionts Reveals New Aspects of the Trypanosomatidae Family.</title>
        <authorList>
            <person name="Motta M.C."/>
            <person name="Martins A.C."/>
            <person name="de Souza S.S."/>
            <person name="Catta-Preta C.M."/>
            <person name="Silva R."/>
            <person name="Klein C.C."/>
            <person name="de Almeida L.G."/>
            <person name="de Lima Cunha O."/>
            <person name="Ciapina L.P."/>
            <person name="Brocchi M."/>
            <person name="Colabardini A.C."/>
            <person name="de Araujo Lima B."/>
            <person name="Machado C.R."/>
            <person name="de Almeida Soares C.M."/>
            <person name="Probst C.M."/>
            <person name="de Menezes C.B."/>
            <person name="Thompson C.E."/>
            <person name="Bartholomeu D.C."/>
            <person name="Gradia D.F."/>
            <person name="Pavoni D.P."/>
            <person name="Grisard E.C."/>
            <person name="Fantinatti-Garboggini F."/>
            <person name="Marchini F.K."/>
            <person name="Rodrigues-Luiz G.F."/>
            <person name="Wagner G."/>
            <person name="Goldman G.H."/>
            <person name="Fietto J.L."/>
            <person name="Elias M.C."/>
            <person name="Goldman M.H."/>
            <person name="Sagot M.F."/>
            <person name="Pereira M."/>
            <person name="Stoco P.H."/>
            <person name="de Mendonca-Neto R.P."/>
            <person name="Teixeira S.M."/>
            <person name="Maciel T.E."/>
            <person name="de Oliveira Mendes T.A."/>
            <person name="Urmenyi T.P."/>
            <person name="de Souza W."/>
            <person name="Schenkman S."/>
            <person name="de Vasconcelos A.T."/>
        </authorList>
    </citation>
    <scope>NUCLEOTIDE SEQUENCE [LARGE SCALE GENOMIC DNA]</scope>
</reference>
<sequence>MVSGIMCRDTRFGFVYAGTTVVVVTKGVLQNDGAQSFYANYTTVRTYSLGALWATHCFFKSTTELYIPIQNVLQAGIPTAENADNLTFLVLNRMSGEFMRFEKYGVNASDVNATLVYREWPYKANAVVTDNDTSDKNATNVVRSAQSAATTDGNSTPFALPSDYLGIPVSGATSGVLGIWPFRYGSIGIISLPVHGADVDLQVTLVRTPLYVLRHLYKRPNHLQLLYACGFTDGTLGTHTNEEDEVLAAASWEILELQEDYRDMVATQFGNGSQALAPMLLPLYNYSFYYKDYMQHMCADCVLVKILAVDDNTGMLSLWRSRSQNTIFMTFFNRTAPSEVKVTANANRVASTSTTVPSNATTGTTTSPKLNNLEESTMHEMIVVFTSLCNVTVFIEDTYTSDLYVAALCPDSSSYIARVTRSTSTLTLGEMYQLSYNTDINPFVPIAASIDYESRTLDFLIPLNGSYAVYEMALFGVYSMDPVIIDSHRGSIIYLFGYGFTPNMSCVFPYSATRDPVVFYDTTFVSCIAPQRTYLSCDPYLLQVAVQDRHTIMGLAPIVDGQVFWQFPTLVIVSAVNSDTGLPYSFLGETNVTVTGSGFFADWRVHTQLCRLWSPNDDTRIYLSSAMFHSATEVLCTFPSMENEGPLAYPSQIDVSLDGFVFSSTFAYFGIYGNTVAIAAASALLSNCTSFDADNAASCVNTTLPDYINTTAGVSLVYTAASVVYLDPIRVSFVDLVGHQELPGTTTTEREITATLFMVSNFNDVTNGITLLNTTLNSTSLVNEQMGLGSYTQVVKTNGTTIFSDLTLLCPSAGEYVLSFSTTAFEGQAGTTNVFNVSIVIYAGAAYRPLFAVLPSSTAYNDIQLLEQQPVVAIVDVCNNTLPSIDSSTVENVRIRVELFNHRAYERWNLTVRGNLFYANNVSIYGPQTDYYSISLRAIGLPVEVLQAAPVYVAWCEAGFYAIRVNGTCMPCPEEGICNGTDVVLAKDGYWHRNAYSLSFVDCSPPYGSGKCLPEGGCATGHDGIACKRCVSGYHAVGYSCEACPSRAVSNFLSFLIVVAAVVFCVVWVACMSIVTTASVHIACIKLIVSTVQVLSLFFYVQFSWSHTLQGLFTGLAYTTNFFSYAMNCSFKNDTDYVIFIIIFPVALVIFCTVLCRFLVLVRFDRVNPVNVSSMMILAYTHRRRLLTEDVCQSIADRLHNADASEKSSTTYDYSDEDDVFGRVNDARQEPDGGRTVLHSTPRYAPRGAYDSFVYHHNNAIGDKLRSIASVLQLSDLTFKGNSERDVAMSFEEMLISSFEHMLAGGEGEMVELLATLDKDLLHRLQFMRLTLPSLRTMRKWMLQSTQRRSKAIGNPTVRCERHDKAKHITIDKSLHQVSLFMKHTALGSINIPLRLGHSIEEQYRAEAVLQFRRSWMGILLNTFATVFVTLYMTFLVIPLMWQRCDTLVEGLNNEYVTRYSYLFSNKLCDQTNTINLRNTSRAVLVLYGVVAPVVFLLISLYYRRRYGLDVMYAAFPVLYFNTLPSAWWQEYSFFLQKFITAIIFTMCKSPLLQAGLAVWLQALRFLYDTLCIPHEPKVTKRTPLQVSLRVMTLFINAVVFLILNALLLIIYLEEEIGTMSTPMRRFLSSLVFTSFIIILMILVGYVVWELVFVLFCSRRLKKTREEVHAERRHELSVLCLMYKQVCATSERYLKLTEDALRMALRLDEKARNKNQDDRCSLHDSFSSLLEPPSDASRGTDALFSDEAPTHQLTSPVAHRGNMSTGSEPSKPQHSDEFNPNLKDLDALSCGIRADFSFLSQHPSYVEPAMEPPVTNPNWLPLTEGEQVKALPETPAVAGSDLKHSIDAPTTTYDANRSVLEQFERVKKPRSQPNLHRCDSLLFSIRNLPPAGADPSAALTRAGSGASAANYLSMEAAGKTHEGVGSMGATDARPAPQHDKEEGGGAFSGNLTVDMEALLAAPIPDFATHFDPFAVTPLPLPSAPTGCPAQRSLRLDRAFTDAVQRDVQLLGHSVENYRALAQADGVNAAEAQSLLDLICSSPLDGGVKAGTEGATAGVGAPPHASGQHTGEGGTTPAVAAGGATEHTGVSQLDRAARLPPPLPTFRRPVEKARPPQRRKVHPKHKKVMEKKPTE</sequence>
<feature type="transmembrane region" description="Helical" evidence="2">
    <location>
        <begin position="1052"/>
        <end position="1071"/>
    </location>
</feature>
<dbReference type="Proteomes" id="UP000015354">
    <property type="component" value="Unassembled WGS sequence"/>
</dbReference>
<keyword evidence="4" id="KW-1185">Reference proteome</keyword>
<feature type="compositionally biased region" description="Low complexity" evidence="1">
    <location>
        <begin position="2074"/>
        <end position="2084"/>
    </location>
</feature>
<feature type="transmembrane region" description="Helical" evidence="2">
    <location>
        <begin position="1137"/>
        <end position="1160"/>
    </location>
</feature>
<evidence type="ECO:0000313" key="3">
    <source>
        <dbReference type="EMBL" id="EPY17828.1"/>
    </source>
</evidence>
<feature type="transmembrane region" description="Helical" evidence="2">
    <location>
        <begin position="1419"/>
        <end position="1442"/>
    </location>
</feature>
<feature type="region of interest" description="Disordered" evidence="1">
    <location>
        <begin position="1749"/>
        <end position="1782"/>
    </location>
</feature>
<gene>
    <name evidence="3" type="ORF">STCU_10371</name>
</gene>
<feature type="transmembrane region" description="Helical" evidence="2">
    <location>
        <begin position="1083"/>
        <end position="1103"/>
    </location>
</feature>
<feature type="transmembrane region" description="Helical" evidence="2">
    <location>
        <begin position="1591"/>
        <end position="1613"/>
    </location>
</feature>
<evidence type="ECO:0000256" key="1">
    <source>
        <dbReference type="SAM" id="MobiDB-lite"/>
    </source>
</evidence>
<feature type="transmembrane region" description="Helical" evidence="2">
    <location>
        <begin position="1483"/>
        <end position="1503"/>
    </location>
</feature>
<comment type="caution">
    <text evidence="3">The sequence shown here is derived from an EMBL/GenBank/DDBJ whole genome shotgun (WGS) entry which is preliminary data.</text>
</comment>
<dbReference type="EMBL" id="ATMH01010271">
    <property type="protein sequence ID" value="EPY17828.1"/>
    <property type="molecule type" value="Genomic_DNA"/>
</dbReference>
<keyword evidence="2" id="KW-0472">Membrane</keyword>
<accession>S9TN68</accession>
<keyword evidence="2" id="KW-0812">Transmembrane</keyword>
<feature type="transmembrane region" description="Helical" evidence="2">
    <location>
        <begin position="1535"/>
        <end position="1561"/>
    </location>
</feature>
<feature type="region of interest" description="Disordered" evidence="1">
    <location>
        <begin position="1922"/>
        <end position="1944"/>
    </location>
</feature>
<protein>
    <recommendedName>
        <fullName evidence="5">Transmembrane protein</fullName>
    </recommendedName>
</protein>